<dbReference type="EMBL" id="LK032069">
    <property type="protein sequence ID" value="CDY17063.1"/>
    <property type="molecule type" value="Genomic_DNA"/>
</dbReference>
<dbReference type="STRING" id="3708.A0A078FXJ1"/>
<dbReference type="PaxDb" id="3708-A0A078FXJ1"/>
<sequence>MRQVLVKDSPWKLNDARLAAILQGIDSNTYGLVNYAEFVVVTLHVSQLEEHDSDQWE</sequence>
<dbReference type="Gramene" id="CDY17063">
    <property type="protein sequence ID" value="CDY17063"/>
    <property type="gene ID" value="GSBRNA2T00095044001"/>
</dbReference>
<name>A0A078FXJ1_BRANA</name>
<organism evidence="1 2">
    <name type="scientific">Brassica napus</name>
    <name type="common">Rape</name>
    <dbReference type="NCBI Taxonomy" id="3708"/>
    <lineage>
        <taxon>Eukaryota</taxon>
        <taxon>Viridiplantae</taxon>
        <taxon>Streptophyta</taxon>
        <taxon>Embryophyta</taxon>
        <taxon>Tracheophyta</taxon>
        <taxon>Spermatophyta</taxon>
        <taxon>Magnoliopsida</taxon>
        <taxon>eudicotyledons</taxon>
        <taxon>Gunneridae</taxon>
        <taxon>Pentapetalae</taxon>
        <taxon>rosids</taxon>
        <taxon>malvids</taxon>
        <taxon>Brassicales</taxon>
        <taxon>Brassicaceae</taxon>
        <taxon>Brassiceae</taxon>
        <taxon>Brassica</taxon>
    </lineage>
</organism>
<evidence type="ECO:0000313" key="1">
    <source>
        <dbReference type="EMBL" id="CDY17063.1"/>
    </source>
</evidence>
<reference evidence="1 2" key="1">
    <citation type="journal article" date="2014" name="Science">
        <title>Plant genetics. Early allopolyploid evolution in the post-Neolithic Brassica napus oilseed genome.</title>
        <authorList>
            <person name="Chalhoub B."/>
            <person name="Denoeud F."/>
            <person name="Liu S."/>
            <person name="Parkin I.A."/>
            <person name="Tang H."/>
            <person name="Wang X."/>
            <person name="Chiquet J."/>
            <person name="Belcram H."/>
            <person name="Tong C."/>
            <person name="Samans B."/>
            <person name="Correa M."/>
            <person name="Da Silva C."/>
            <person name="Just J."/>
            <person name="Falentin C."/>
            <person name="Koh C.S."/>
            <person name="Le Clainche I."/>
            <person name="Bernard M."/>
            <person name="Bento P."/>
            <person name="Noel B."/>
            <person name="Labadie K."/>
            <person name="Alberti A."/>
            <person name="Charles M."/>
            <person name="Arnaud D."/>
            <person name="Guo H."/>
            <person name="Daviaud C."/>
            <person name="Alamery S."/>
            <person name="Jabbari K."/>
            <person name="Zhao M."/>
            <person name="Edger P.P."/>
            <person name="Chelaifa H."/>
            <person name="Tack D."/>
            <person name="Lassalle G."/>
            <person name="Mestiri I."/>
            <person name="Schnel N."/>
            <person name="Le Paslier M.C."/>
            <person name="Fan G."/>
            <person name="Renault V."/>
            <person name="Bayer P.E."/>
            <person name="Golicz A.A."/>
            <person name="Manoli S."/>
            <person name="Lee T.H."/>
            <person name="Thi V.H."/>
            <person name="Chalabi S."/>
            <person name="Hu Q."/>
            <person name="Fan C."/>
            <person name="Tollenaere R."/>
            <person name="Lu Y."/>
            <person name="Battail C."/>
            <person name="Shen J."/>
            <person name="Sidebottom C.H."/>
            <person name="Wang X."/>
            <person name="Canaguier A."/>
            <person name="Chauveau A."/>
            <person name="Berard A."/>
            <person name="Deniot G."/>
            <person name="Guan M."/>
            <person name="Liu Z."/>
            <person name="Sun F."/>
            <person name="Lim Y.P."/>
            <person name="Lyons E."/>
            <person name="Town C.D."/>
            <person name="Bancroft I."/>
            <person name="Wang X."/>
            <person name="Meng J."/>
            <person name="Ma J."/>
            <person name="Pires J.C."/>
            <person name="King G.J."/>
            <person name="Brunel D."/>
            <person name="Delourme R."/>
            <person name="Renard M."/>
            <person name="Aury J.M."/>
            <person name="Adams K.L."/>
            <person name="Batley J."/>
            <person name="Snowdon R.J."/>
            <person name="Tost J."/>
            <person name="Edwards D."/>
            <person name="Zhou Y."/>
            <person name="Hua W."/>
            <person name="Sharpe A.G."/>
            <person name="Paterson A.H."/>
            <person name="Guan C."/>
            <person name="Wincker P."/>
        </authorList>
    </citation>
    <scope>NUCLEOTIDE SEQUENCE [LARGE SCALE GENOMIC DNA]</scope>
    <source>
        <strain evidence="2">cv. Darmor-bzh</strain>
    </source>
</reference>
<evidence type="ECO:0000313" key="2">
    <source>
        <dbReference type="Proteomes" id="UP000028999"/>
    </source>
</evidence>
<dbReference type="SUPFAM" id="SSF47473">
    <property type="entry name" value="EF-hand"/>
    <property type="match status" value="1"/>
</dbReference>
<dbReference type="InterPro" id="IPR011992">
    <property type="entry name" value="EF-hand-dom_pair"/>
</dbReference>
<accession>A0A078FXJ1</accession>
<protein>
    <submittedName>
        <fullName evidence="1">BnaA08g04270D protein</fullName>
    </submittedName>
</protein>
<dbReference type="Proteomes" id="UP000028999">
    <property type="component" value="Unassembled WGS sequence"/>
</dbReference>
<gene>
    <name evidence="1" type="primary">BnaA08g04270D</name>
    <name evidence="1" type="ORF">GSBRNA2T00095044001</name>
</gene>
<dbReference type="AlphaFoldDB" id="A0A078FXJ1"/>
<proteinExistence type="predicted"/>
<keyword evidence="2" id="KW-1185">Reference proteome</keyword>